<sequence>MVAHGGGSIMTVIEREILIEAPRHVVWQVLTDPAQISQWFSDDARIDLRPGGAGTFVFGPRVNQLDGPIPVDLVVQAAEPPERFAFRWAHPAGSEARVDNSLLVEFTLTAEGEHTRLRLVESGYDQVDWSPQVREDTINDHAKGWDTHLTTLTAYAPQRSASS</sequence>
<evidence type="ECO:0000313" key="3">
    <source>
        <dbReference type="EMBL" id="RKN54225.1"/>
    </source>
</evidence>
<proteinExistence type="inferred from homology"/>
<keyword evidence="4" id="KW-1185">Reference proteome</keyword>
<comment type="similarity">
    <text evidence="1">Belongs to the AHA1 family.</text>
</comment>
<protein>
    <submittedName>
        <fullName evidence="3">Polyketide cyclase</fullName>
    </submittedName>
</protein>
<dbReference type="Gene3D" id="3.30.530.20">
    <property type="match status" value="1"/>
</dbReference>
<gene>
    <name evidence="3" type="ORF">D7193_19610</name>
</gene>
<name>A0A3B0A0Z1_9ACTN</name>
<dbReference type="AlphaFoldDB" id="A0A3B0A0Z1"/>
<dbReference type="InterPro" id="IPR013538">
    <property type="entry name" value="ASHA1/2-like_C"/>
</dbReference>
<accession>A0A3B0A0Z1</accession>
<reference evidence="3 4" key="1">
    <citation type="journal article" date="2015" name="Int. J. Syst. Evol. Microbiol.">
        <title>Micromonospora costi sp. nov., isolated from a leaf of Costus speciosus.</title>
        <authorList>
            <person name="Thawai C."/>
        </authorList>
    </citation>
    <scope>NUCLEOTIDE SEQUENCE [LARGE SCALE GENOMIC DNA]</scope>
    <source>
        <strain evidence="3 4">CS1-12</strain>
    </source>
</reference>
<dbReference type="Proteomes" id="UP000279968">
    <property type="component" value="Unassembled WGS sequence"/>
</dbReference>
<organism evidence="3 4">
    <name type="scientific">Micromonospora costi</name>
    <dbReference type="NCBI Taxonomy" id="1530042"/>
    <lineage>
        <taxon>Bacteria</taxon>
        <taxon>Bacillati</taxon>
        <taxon>Actinomycetota</taxon>
        <taxon>Actinomycetes</taxon>
        <taxon>Micromonosporales</taxon>
        <taxon>Micromonosporaceae</taxon>
        <taxon>Micromonospora</taxon>
    </lineage>
</organism>
<dbReference type="EMBL" id="RBAN01000003">
    <property type="protein sequence ID" value="RKN54225.1"/>
    <property type="molecule type" value="Genomic_DNA"/>
</dbReference>
<dbReference type="InterPro" id="IPR023393">
    <property type="entry name" value="START-like_dom_sf"/>
</dbReference>
<evidence type="ECO:0000256" key="1">
    <source>
        <dbReference type="ARBA" id="ARBA00006817"/>
    </source>
</evidence>
<dbReference type="SUPFAM" id="SSF55961">
    <property type="entry name" value="Bet v1-like"/>
    <property type="match status" value="1"/>
</dbReference>
<evidence type="ECO:0000259" key="2">
    <source>
        <dbReference type="Pfam" id="PF08327"/>
    </source>
</evidence>
<dbReference type="Pfam" id="PF08327">
    <property type="entry name" value="AHSA1"/>
    <property type="match status" value="1"/>
</dbReference>
<evidence type="ECO:0000313" key="4">
    <source>
        <dbReference type="Proteomes" id="UP000279968"/>
    </source>
</evidence>
<comment type="caution">
    <text evidence="3">The sequence shown here is derived from an EMBL/GenBank/DDBJ whole genome shotgun (WGS) entry which is preliminary data.</text>
</comment>
<feature type="domain" description="Activator of Hsp90 ATPase homologue 1/2-like C-terminal" evidence="2">
    <location>
        <begin position="21"/>
        <end position="155"/>
    </location>
</feature>